<evidence type="ECO:0000313" key="3">
    <source>
        <dbReference type="EMBL" id="KAF8396030.1"/>
    </source>
</evidence>
<sequence length="453" mass="50270">MISRHLGSIFQRSKITNHLLQIHSLILKTALDRDPLCISEYIASACLISIEIAKFIFDRLPSSPPLFTWNSLIREYAKSQHPIEAVKLFADLRRAGVKPGNFTYPFVLKACGRCCMVGEGGTIHSLILKNGFDSDRYIGNTLLRMYAACGAIGFSRQVFDEMTERDVVSWSSMIAGYVACNSMLDALTVFQHMKLENVKPNSVTLVSLLSACTHLGTLSTGESIHSYIIVNNIGFDVALGTALLEMYSKCGHIEKALKIFGSMNEKNLQSWTVMISSLANHGRREDAIALFSQLEQMGLKPDSLSFSCILCACSHLGLVNEGRCYFDRMVNVYKIRPTMEHYGCMVDLFGRAGMVDEAYELIKNMPIKPNSVILRSFMGSCRNHGRVLCVDGNLNKLLLEVEPDLGANYVLTANVSAISGCWDDAAYLRVTMKGKGLKKVPGRSWVEVNDEIT</sequence>
<proteinExistence type="predicted"/>
<dbReference type="NCBIfam" id="TIGR00756">
    <property type="entry name" value="PPR"/>
    <property type="match status" value="4"/>
</dbReference>
<dbReference type="InterPro" id="IPR011990">
    <property type="entry name" value="TPR-like_helical_dom_sf"/>
</dbReference>
<evidence type="ECO:0000256" key="1">
    <source>
        <dbReference type="ARBA" id="ARBA00022737"/>
    </source>
</evidence>
<dbReference type="InterPro" id="IPR002885">
    <property type="entry name" value="PPR_rpt"/>
</dbReference>
<dbReference type="Pfam" id="PF20431">
    <property type="entry name" value="E_motif"/>
    <property type="match status" value="1"/>
</dbReference>
<dbReference type="Pfam" id="PF13041">
    <property type="entry name" value="PPR_2"/>
    <property type="match status" value="3"/>
</dbReference>
<evidence type="ECO:0000313" key="4">
    <source>
        <dbReference type="Proteomes" id="UP000655225"/>
    </source>
</evidence>
<dbReference type="GO" id="GO:0003723">
    <property type="term" value="F:RNA binding"/>
    <property type="evidence" value="ECO:0007669"/>
    <property type="project" value="InterPro"/>
</dbReference>
<dbReference type="PROSITE" id="PS51375">
    <property type="entry name" value="PPR"/>
    <property type="match status" value="3"/>
</dbReference>
<dbReference type="FunFam" id="1.25.40.10:FF:000427">
    <property type="entry name" value="Pentatricopeptide repeat-containing protein chloroplastic"/>
    <property type="match status" value="1"/>
</dbReference>
<name>A0A834YYJ0_TETSI</name>
<dbReference type="AlphaFoldDB" id="A0A834YYJ0"/>
<feature type="repeat" description="PPR" evidence="2">
    <location>
        <begin position="166"/>
        <end position="200"/>
    </location>
</feature>
<keyword evidence="1" id="KW-0677">Repeat</keyword>
<evidence type="ECO:0008006" key="5">
    <source>
        <dbReference type="Google" id="ProtNLM"/>
    </source>
</evidence>
<organism evidence="3 4">
    <name type="scientific">Tetracentron sinense</name>
    <name type="common">Spur-leaf</name>
    <dbReference type="NCBI Taxonomy" id="13715"/>
    <lineage>
        <taxon>Eukaryota</taxon>
        <taxon>Viridiplantae</taxon>
        <taxon>Streptophyta</taxon>
        <taxon>Embryophyta</taxon>
        <taxon>Tracheophyta</taxon>
        <taxon>Spermatophyta</taxon>
        <taxon>Magnoliopsida</taxon>
        <taxon>Trochodendrales</taxon>
        <taxon>Trochodendraceae</taxon>
        <taxon>Tetracentron</taxon>
    </lineage>
</organism>
<dbReference type="InterPro" id="IPR046960">
    <property type="entry name" value="PPR_At4g14850-like_plant"/>
</dbReference>
<evidence type="ECO:0000256" key="2">
    <source>
        <dbReference type="PROSITE-ProRule" id="PRU00708"/>
    </source>
</evidence>
<feature type="repeat" description="PPR" evidence="2">
    <location>
        <begin position="267"/>
        <end position="301"/>
    </location>
</feature>
<dbReference type="OrthoDB" id="185373at2759"/>
<protein>
    <recommendedName>
        <fullName evidence="5">Pentatricopeptide repeat-containing protein</fullName>
    </recommendedName>
</protein>
<gene>
    <name evidence="3" type="ORF">HHK36_017642</name>
</gene>
<feature type="repeat" description="PPR" evidence="2">
    <location>
        <begin position="65"/>
        <end position="99"/>
    </location>
</feature>
<keyword evidence="4" id="KW-1185">Reference proteome</keyword>
<dbReference type="OMA" id="PPLFAWN"/>
<dbReference type="Pfam" id="PF01535">
    <property type="entry name" value="PPR"/>
    <property type="match status" value="2"/>
</dbReference>
<dbReference type="EMBL" id="JABCRI010000012">
    <property type="protein sequence ID" value="KAF8396030.1"/>
    <property type="molecule type" value="Genomic_DNA"/>
</dbReference>
<accession>A0A834YYJ0</accession>
<comment type="caution">
    <text evidence="3">The sequence shown here is derived from an EMBL/GenBank/DDBJ whole genome shotgun (WGS) entry which is preliminary data.</text>
</comment>
<dbReference type="GO" id="GO:0009451">
    <property type="term" value="P:RNA modification"/>
    <property type="evidence" value="ECO:0007669"/>
    <property type="project" value="InterPro"/>
</dbReference>
<dbReference type="InterPro" id="IPR046848">
    <property type="entry name" value="E_motif"/>
</dbReference>
<dbReference type="PANTHER" id="PTHR47926">
    <property type="entry name" value="PENTATRICOPEPTIDE REPEAT-CONTAINING PROTEIN"/>
    <property type="match status" value="1"/>
</dbReference>
<dbReference type="Gene3D" id="1.25.40.10">
    <property type="entry name" value="Tetratricopeptide repeat domain"/>
    <property type="match status" value="2"/>
</dbReference>
<reference evidence="3 4" key="1">
    <citation type="submission" date="2020-04" db="EMBL/GenBank/DDBJ databases">
        <title>Plant Genome Project.</title>
        <authorList>
            <person name="Zhang R.-G."/>
        </authorList>
    </citation>
    <scope>NUCLEOTIDE SEQUENCE [LARGE SCALE GENOMIC DNA]</scope>
    <source>
        <strain evidence="3">YNK0</strain>
        <tissue evidence="3">Leaf</tissue>
    </source>
</reference>
<dbReference type="FunFam" id="1.25.40.10:FF:001093">
    <property type="entry name" value="Pentatricopeptide repeat-containing protein At2g34400"/>
    <property type="match status" value="1"/>
</dbReference>
<dbReference type="Proteomes" id="UP000655225">
    <property type="component" value="Unassembled WGS sequence"/>
</dbReference>
<dbReference type="PANTHER" id="PTHR47926:SF537">
    <property type="entry name" value="PENTACOTRIPEPTIDE-REPEAT REGION OF PRORP DOMAIN-CONTAINING PROTEIN"/>
    <property type="match status" value="1"/>
</dbReference>